<reference evidence="1" key="1">
    <citation type="submission" date="2022-01" db="EMBL/GenBank/DDBJ databases">
        <title>Collection of gut derived symbiotic bacterial strains cultured from healthy donors.</title>
        <authorList>
            <person name="Lin H."/>
            <person name="Kohout C."/>
            <person name="Waligurski E."/>
            <person name="Pamer E.G."/>
        </authorList>
    </citation>
    <scope>NUCLEOTIDE SEQUENCE</scope>
    <source>
        <strain evidence="1">DFI.1.149</strain>
    </source>
</reference>
<gene>
    <name evidence="1" type="ORF">L0P03_00005</name>
</gene>
<comment type="caution">
    <text evidence="1">The sequence shown here is derived from an EMBL/GenBank/DDBJ whole genome shotgun (WGS) entry which is preliminary data.</text>
</comment>
<protein>
    <recommendedName>
        <fullName evidence="3">Lipoprotein</fullName>
    </recommendedName>
</protein>
<dbReference type="RefSeq" id="WP_147347629.1">
    <property type="nucleotide sequence ID" value="NZ_BAABYK010000001.1"/>
</dbReference>
<dbReference type="PROSITE" id="PS51257">
    <property type="entry name" value="PROKAR_LIPOPROTEIN"/>
    <property type="match status" value="1"/>
</dbReference>
<evidence type="ECO:0008006" key="3">
    <source>
        <dbReference type="Google" id="ProtNLM"/>
    </source>
</evidence>
<name>A0AAW5C6D9_9BACT</name>
<organism evidence="1 2">
    <name type="scientific">Odoribacter splanchnicus</name>
    <dbReference type="NCBI Taxonomy" id="28118"/>
    <lineage>
        <taxon>Bacteria</taxon>
        <taxon>Pseudomonadati</taxon>
        <taxon>Bacteroidota</taxon>
        <taxon>Bacteroidia</taxon>
        <taxon>Bacteroidales</taxon>
        <taxon>Odoribacteraceae</taxon>
        <taxon>Odoribacter</taxon>
    </lineage>
</organism>
<accession>A0AAW5C6D9</accession>
<sequence length="61" mass="7053">MKIKYLVIIFTVYTLTSCHFFGQDARMTLAWYNREMILPSGLPCKMMGKDTVCRATAPKFL</sequence>
<dbReference type="AlphaFoldDB" id="A0AAW5C6D9"/>
<dbReference type="Proteomes" id="UP001199750">
    <property type="component" value="Unassembled WGS sequence"/>
</dbReference>
<evidence type="ECO:0000313" key="1">
    <source>
        <dbReference type="EMBL" id="MCG4958241.1"/>
    </source>
</evidence>
<dbReference type="EMBL" id="JAKNDN010000001">
    <property type="protein sequence ID" value="MCG4958241.1"/>
    <property type="molecule type" value="Genomic_DNA"/>
</dbReference>
<proteinExistence type="predicted"/>
<evidence type="ECO:0000313" key="2">
    <source>
        <dbReference type="Proteomes" id="UP001199750"/>
    </source>
</evidence>